<dbReference type="Gene3D" id="3.40.50.2300">
    <property type="match status" value="1"/>
</dbReference>
<dbReference type="PROSITE" id="PS50110">
    <property type="entry name" value="RESPONSE_REGULATORY"/>
    <property type="match status" value="1"/>
</dbReference>
<dbReference type="SUPFAM" id="SSF52172">
    <property type="entry name" value="CheY-like"/>
    <property type="match status" value="1"/>
</dbReference>
<accession>A0A929F8X6</accession>
<evidence type="ECO:0000256" key="1">
    <source>
        <dbReference type="PROSITE-ProRule" id="PRU00169"/>
    </source>
</evidence>
<reference evidence="3" key="1">
    <citation type="submission" date="2020-10" db="EMBL/GenBank/DDBJ databases">
        <authorList>
            <person name="Castelo-Branco R."/>
            <person name="Eusebio N."/>
            <person name="Adriana R."/>
            <person name="Vieira A."/>
            <person name="Brugerolle De Fraissinette N."/>
            <person name="Rezende De Castro R."/>
            <person name="Schneider M.P."/>
            <person name="Vasconcelos V."/>
            <person name="Leao P.N."/>
        </authorList>
    </citation>
    <scope>NUCLEOTIDE SEQUENCE</scope>
    <source>
        <strain evidence="3">LEGE 11479</strain>
    </source>
</reference>
<evidence type="ECO:0000259" key="2">
    <source>
        <dbReference type="PROSITE" id="PS50110"/>
    </source>
</evidence>
<dbReference type="CDD" id="cd17557">
    <property type="entry name" value="REC_Rcp-like"/>
    <property type="match status" value="1"/>
</dbReference>
<dbReference type="Proteomes" id="UP000615026">
    <property type="component" value="Unassembled WGS sequence"/>
</dbReference>
<dbReference type="Pfam" id="PF00072">
    <property type="entry name" value="Response_reg"/>
    <property type="match status" value="1"/>
</dbReference>
<name>A0A929F8X6_LEPEC</name>
<dbReference type="EMBL" id="JADEXP010000289">
    <property type="protein sequence ID" value="MBE9069545.1"/>
    <property type="molecule type" value="Genomic_DNA"/>
</dbReference>
<sequence>MSVNSSSGRPIEILLVEDDVGDIELTREAMLDSKITVNLNVVQDGIQALSYLRRQANYGSTVTPDLVLLDLNLPRKDGREVLQEIKEDSALKHIPVIVLTTSDTEEDILRSYALGVNCYVQKPVGMAEFMRIVQVLEDFWFTIVKLPPH</sequence>
<proteinExistence type="predicted"/>
<keyword evidence="4" id="KW-1185">Reference proteome</keyword>
<dbReference type="InterPro" id="IPR052893">
    <property type="entry name" value="TCS_response_regulator"/>
</dbReference>
<comment type="caution">
    <text evidence="3">The sequence shown here is derived from an EMBL/GenBank/DDBJ whole genome shotgun (WGS) entry which is preliminary data.</text>
</comment>
<dbReference type="InterPro" id="IPR001789">
    <property type="entry name" value="Sig_transdc_resp-reg_receiver"/>
</dbReference>
<dbReference type="InterPro" id="IPR011006">
    <property type="entry name" value="CheY-like_superfamily"/>
</dbReference>
<protein>
    <submittedName>
        <fullName evidence="3">Response regulator</fullName>
    </submittedName>
</protein>
<dbReference type="PANTHER" id="PTHR44520:SF2">
    <property type="entry name" value="RESPONSE REGULATOR RCP1"/>
    <property type="match status" value="1"/>
</dbReference>
<dbReference type="GO" id="GO:0000160">
    <property type="term" value="P:phosphorelay signal transduction system"/>
    <property type="evidence" value="ECO:0007669"/>
    <property type="project" value="InterPro"/>
</dbReference>
<feature type="domain" description="Response regulatory" evidence="2">
    <location>
        <begin position="12"/>
        <end position="137"/>
    </location>
</feature>
<evidence type="ECO:0000313" key="3">
    <source>
        <dbReference type="EMBL" id="MBE9069545.1"/>
    </source>
</evidence>
<organism evidence="3 4">
    <name type="scientific">Leptolyngbya cf. ectocarpi LEGE 11479</name>
    <dbReference type="NCBI Taxonomy" id="1828722"/>
    <lineage>
        <taxon>Bacteria</taxon>
        <taxon>Bacillati</taxon>
        <taxon>Cyanobacteriota</taxon>
        <taxon>Cyanophyceae</taxon>
        <taxon>Leptolyngbyales</taxon>
        <taxon>Leptolyngbyaceae</taxon>
        <taxon>Leptolyngbya group</taxon>
        <taxon>Leptolyngbya</taxon>
    </lineage>
</organism>
<keyword evidence="1" id="KW-0597">Phosphoprotein</keyword>
<feature type="modified residue" description="4-aspartylphosphate" evidence="1">
    <location>
        <position position="70"/>
    </location>
</feature>
<dbReference type="AlphaFoldDB" id="A0A929F8X6"/>
<dbReference type="SMART" id="SM00448">
    <property type="entry name" value="REC"/>
    <property type="match status" value="1"/>
</dbReference>
<dbReference type="PANTHER" id="PTHR44520">
    <property type="entry name" value="RESPONSE REGULATOR RCP1-RELATED"/>
    <property type="match status" value="1"/>
</dbReference>
<gene>
    <name evidence="3" type="ORF">IQ260_23140</name>
</gene>
<evidence type="ECO:0000313" key="4">
    <source>
        <dbReference type="Proteomes" id="UP000615026"/>
    </source>
</evidence>